<reference evidence="5 6" key="1">
    <citation type="submission" date="2019-01" db="EMBL/GenBank/DDBJ databases">
        <title>A draft genome assembly of the solar-powered sea slug Elysia chlorotica.</title>
        <authorList>
            <person name="Cai H."/>
            <person name="Li Q."/>
            <person name="Fang X."/>
            <person name="Li J."/>
            <person name="Curtis N.E."/>
            <person name="Altenburger A."/>
            <person name="Shibata T."/>
            <person name="Feng M."/>
            <person name="Maeda T."/>
            <person name="Schwartz J.A."/>
            <person name="Shigenobu S."/>
            <person name="Lundholm N."/>
            <person name="Nishiyama T."/>
            <person name="Yang H."/>
            <person name="Hasebe M."/>
            <person name="Li S."/>
            <person name="Pierce S.K."/>
            <person name="Wang J."/>
        </authorList>
    </citation>
    <scope>NUCLEOTIDE SEQUENCE [LARGE SCALE GENOMIC DNA]</scope>
    <source>
        <strain evidence="5">EC2010</strain>
        <tissue evidence="5">Whole organism of an adult</tissue>
    </source>
</reference>
<keyword evidence="6" id="KW-1185">Reference proteome</keyword>
<feature type="transmembrane region" description="Helical" evidence="2">
    <location>
        <begin position="856"/>
        <end position="875"/>
    </location>
</feature>
<feature type="domain" description="Nose resistant-to-fluoxetine protein N-terminal" evidence="4">
    <location>
        <begin position="141"/>
        <end position="304"/>
    </location>
</feature>
<keyword evidence="2" id="KW-0812">Transmembrane</keyword>
<name>A0A433TX24_ELYCH</name>
<evidence type="ECO:0000259" key="4">
    <source>
        <dbReference type="SMART" id="SM00703"/>
    </source>
</evidence>
<keyword evidence="2" id="KW-1133">Transmembrane helix</keyword>
<feature type="compositionally biased region" description="Basic and acidic residues" evidence="1">
    <location>
        <begin position="391"/>
        <end position="415"/>
    </location>
</feature>
<feature type="transmembrane region" description="Helical" evidence="2">
    <location>
        <begin position="746"/>
        <end position="767"/>
    </location>
</feature>
<dbReference type="PANTHER" id="PTHR11161:SF0">
    <property type="entry name" value="O-ACYLTRANSFERASE LIKE PROTEIN"/>
    <property type="match status" value="1"/>
</dbReference>
<dbReference type="Proteomes" id="UP000271974">
    <property type="component" value="Unassembled WGS sequence"/>
</dbReference>
<dbReference type="SMART" id="SM00703">
    <property type="entry name" value="NRF"/>
    <property type="match status" value="1"/>
</dbReference>
<dbReference type="InterPro" id="IPR006621">
    <property type="entry name" value="Nose-resist-to-fluoxetine_N"/>
</dbReference>
<feature type="transmembrane region" description="Helical" evidence="2">
    <location>
        <begin position="887"/>
        <end position="911"/>
    </location>
</feature>
<organism evidence="5 6">
    <name type="scientific">Elysia chlorotica</name>
    <name type="common">Eastern emerald elysia</name>
    <name type="synonym">Sea slug</name>
    <dbReference type="NCBI Taxonomy" id="188477"/>
    <lineage>
        <taxon>Eukaryota</taxon>
        <taxon>Metazoa</taxon>
        <taxon>Spiralia</taxon>
        <taxon>Lophotrochozoa</taxon>
        <taxon>Mollusca</taxon>
        <taxon>Gastropoda</taxon>
        <taxon>Heterobranchia</taxon>
        <taxon>Euthyneura</taxon>
        <taxon>Panpulmonata</taxon>
        <taxon>Sacoglossa</taxon>
        <taxon>Placobranchoidea</taxon>
        <taxon>Plakobranchidae</taxon>
        <taxon>Elysia</taxon>
    </lineage>
</organism>
<dbReference type="Pfam" id="PF01757">
    <property type="entry name" value="Acyl_transf_3"/>
    <property type="match status" value="1"/>
</dbReference>
<proteinExistence type="predicted"/>
<feature type="transmembrane region" description="Helical" evidence="2">
    <location>
        <begin position="823"/>
        <end position="844"/>
    </location>
</feature>
<dbReference type="EMBL" id="RQTK01000149">
    <property type="protein sequence ID" value="RUS86151.1"/>
    <property type="molecule type" value="Genomic_DNA"/>
</dbReference>
<feature type="transmembrane region" description="Helical" evidence="2">
    <location>
        <begin position="707"/>
        <end position="726"/>
    </location>
</feature>
<feature type="chain" id="PRO_5019165683" description="Nose resistant-to-fluoxetine protein N-terminal domain-containing protein" evidence="3">
    <location>
        <begin position="28"/>
        <end position="940"/>
    </location>
</feature>
<accession>A0A433TX24</accession>
<gene>
    <name evidence="5" type="ORF">EGW08_006099</name>
</gene>
<evidence type="ECO:0000256" key="1">
    <source>
        <dbReference type="SAM" id="MobiDB-lite"/>
    </source>
</evidence>
<keyword evidence="3" id="KW-0732">Signal</keyword>
<evidence type="ECO:0000313" key="6">
    <source>
        <dbReference type="Proteomes" id="UP000271974"/>
    </source>
</evidence>
<dbReference type="InterPro" id="IPR002656">
    <property type="entry name" value="Acyl_transf_3_dom"/>
</dbReference>
<evidence type="ECO:0000313" key="5">
    <source>
        <dbReference type="EMBL" id="RUS86151.1"/>
    </source>
</evidence>
<protein>
    <recommendedName>
        <fullName evidence="4">Nose resistant-to-fluoxetine protein N-terminal domain-containing protein</fullName>
    </recommendedName>
</protein>
<evidence type="ECO:0000256" key="2">
    <source>
        <dbReference type="SAM" id="Phobius"/>
    </source>
</evidence>
<feature type="compositionally biased region" description="Acidic residues" evidence="1">
    <location>
        <begin position="377"/>
        <end position="386"/>
    </location>
</feature>
<dbReference type="PANTHER" id="PTHR11161">
    <property type="entry name" value="O-ACYLTRANSFERASE"/>
    <property type="match status" value="1"/>
</dbReference>
<sequence length="940" mass="104246">MRHLFHSQPSAVLVLVLFVLAVGHTTAAIDAQGIGDIHAPDSNTRDVSKTDSRVADFSPVMAKPRPDSVVTELSTDAWYGFPSSILTEIVHAARQKSGARSKSRFTAEAALSAFLPLLKTLAHRGDFLHPDRASNITGNASKQCIHHLALSLEALLRARPWAVKMFDAWGKPGPGLVQLYGIFRGEYLECRDVQGEVTGVAWEHAQRAETLGGRKVKDAGTSAPPATPVIRGKYCHFGVSSNELPGERTQIKVPPITLGLIMDVCVPDSCSAEDLTSLVRSVYEVATLHRDPLEIDILPAQCQEKEGWRASTVVVLCLMALLMTLQKLCTAYDVIFIQRARWRRQGLREKQRAKSFDPGTVQAHPSHGSRVDLLSQEFEESGEEQDGGGPEDARVDMMGDQRPHGNKARPSEPKLSRFQQVAQTLSIYSNSELLMKSDLEPSTLTCLHGIRVLSTAWIVMGDLLVFQMVVVENSADFYFREREKMFTLIIGNYLLSVNAFFVMRLAPVMLVVGALYLGLWPLLGKGPVYPRNAPDQQACENHWFLTTLLFNNYIDIGDMVSVRVYIDIGDMVSVRTTGYLPLGNMGVWKYWSVGIWECGNTGVWEYGSVGIWECGNMGVWDYGSVGIWECGNMGVWDYGRVEIWECGLCYEGVVLFGFRLKELLVNNNYVDIGDMCLPWTWYISAEFQLYLLCPIFMIPLVKGWRRLGSLAASALVVAAMVTTGVISKLKQLPEMELQNLTDVQNYILTKPYCRMAPYIFGLLLGHAMRSNRVPRLSKIGVALGWLLCVTSVMATIFGVYRSYSHHHLTTVDAAAVYNSVKDVTFGLAVAWVIFACVSGNGGIVNTFLSWRAWVPLSRLSYCVYLVHIPVIYVFIFNLEGAVTMSEWALVVNFCGVFAISCAVSVVLHLVVERPLLALQRAVVGRMVSREVAAGGQRDES</sequence>
<feature type="region of interest" description="Disordered" evidence="1">
    <location>
        <begin position="377"/>
        <end position="415"/>
    </location>
</feature>
<feature type="signal peptide" evidence="3">
    <location>
        <begin position="1"/>
        <end position="27"/>
    </location>
</feature>
<dbReference type="InterPro" id="IPR052728">
    <property type="entry name" value="O2_lipid_transport_reg"/>
</dbReference>
<keyword evidence="2" id="KW-0472">Membrane</keyword>
<comment type="caution">
    <text evidence="5">The sequence shown here is derived from an EMBL/GenBank/DDBJ whole genome shotgun (WGS) entry which is preliminary data.</text>
</comment>
<evidence type="ECO:0000256" key="3">
    <source>
        <dbReference type="SAM" id="SignalP"/>
    </source>
</evidence>
<dbReference type="Pfam" id="PF20146">
    <property type="entry name" value="NRF"/>
    <property type="match status" value="1"/>
</dbReference>
<dbReference type="GO" id="GO:0016747">
    <property type="term" value="F:acyltransferase activity, transferring groups other than amino-acyl groups"/>
    <property type="evidence" value="ECO:0007669"/>
    <property type="project" value="InterPro"/>
</dbReference>
<feature type="transmembrane region" description="Helical" evidence="2">
    <location>
        <begin position="779"/>
        <end position="803"/>
    </location>
</feature>
<feature type="transmembrane region" description="Helical" evidence="2">
    <location>
        <begin position="492"/>
        <end position="519"/>
    </location>
</feature>
<feature type="region of interest" description="Disordered" evidence="1">
    <location>
        <begin position="348"/>
        <end position="367"/>
    </location>
</feature>
<dbReference type="OrthoDB" id="118951at2759"/>
<dbReference type="AlphaFoldDB" id="A0A433TX24"/>